<sequence length="121" mass="11659">MTAEAAMVLPLLLAVTAAMTWLLVVGLAQLRATDAAREAARVLARGESPAVAEGLVSDVGPDGAVLHTTAGGGTVVVTVTATVRGPGGLLAHVPGADVHAEATAALEDAGGASGPVPVPAP</sequence>
<keyword evidence="3" id="KW-1185">Reference proteome</keyword>
<accession>A0A9X2D823</accession>
<dbReference type="Proteomes" id="UP001139485">
    <property type="component" value="Unassembled WGS sequence"/>
</dbReference>
<evidence type="ECO:0000313" key="2">
    <source>
        <dbReference type="EMBL" id="MCM0620749.1"/>
    </source>
</evidence>
<gene>
    <name evidence="2" type="ORF">M8330_10645</name>
</gene>
<protein>
    <submittedName>
        <fullName evidence="2">Pilus assembly protein</fullName>
    </submittedName>
</protein>
<reference evidence="2" key="1">
    <citation type="submission" date="2022-05" db="EMBL/GenBank/DDBJ databases">
        <authorList>
            <person name="Tuo L."/>
        </authorList>
    </citation>
    <scope>NUCLEOTIDE SEQUENCE</scope>
    <source>
        <strain evidence="2">BSK12Z-4</strain>
    </source>
</reference>
<name>A0A9X2D823_9ACTN</name>
<dbReference type="NCBIfam" id="NF041390">
    <property type="entry name" value="TadE_Rv3655c"/>
    <property type="match status" value="1"/>
</dbReference>
<dbReference type="EMBL" id="JAMOIL010000011">
    <property type="protein sequence ID" value="MCM0620749.1"/>
    <property type="molecule type" value="Genomic_DNA"/>
</dbReference>
<dbReference type="AlphaFoldDB" id="A0A9X2D823"/>
<feature type="domain" description="TadE-like" evidence="1">
    <location>
        <begin position="2"/>
        <end position="41"/>
    </location>
</feature>
<dbReference type="InterPro" id="IPR049790">
    <property type="entry name" value="Rv3655c/TadE"/>
</dbReference>
<dbReference type="RefSeq" id="WP_250827298.1">
    <property type="nucleotide sequence ID" value="NZ_JAMOIL010000011.1"/>
</dbReference>
<evidence type="ECO:0000313" key="3">
    <source>
        <dbReference type="Proteomes" id="UP001139485"/>
    </source>
</evidence>
<dbReference type="Pfam" id="PF07811">
    <property type="entry name" value="TadE"/>
    <property type="match status" value="1"/>
</dbReference>
<dbReference type="InterPro" id="IPR012495">
    <property type="entry name" value="TadE-like_dom"/>
</dbReference>
<proteinExistence type="predicted"/>
<evidence type="ECO:0000259" key="1">
    <source>
        <dbReference type="Pfam" id="PF07811"/>
    </source>
</evidence>
<organism evidence="2 3">
    <name type="scientific">Nocardioides bruguierae</name>
    <dbReference type="NCBI Taxonomy" id="2945102"/>
    <lineage>
        <taxon>Bacteria</taxon>
        <taxon>Bacillati</taxon>
        <taxon>Actinomycetota</taxon>
        <taxon>Actinomycetes</taxon>
        <taxon>Propionibacteriales</taxon>
        <taxon>Nocardioidaceae</taxon>
        <taxon>Nocardioides</taxon>
    </lineage>
</organism>
<comment type="caution">
    <text evidence="2">The sequence shown here is derived from an EMBL/GenBank/DDBJ whole genome shotgun (WGS) entry which is preliminary data.</text>
</comment>